<organism evidence="3 4">
    <name type="scientific">Fusarium mexicanum</name>
    <dbReference type="NCBI Taxonomy" id="751941"/>
    <lineage>
        <taxon>Eukaryota</taxon>
        <taxon>Fungi</taxon>
        <taxon>Dikarya</taxon>
        <taxon>Ascomycota</taxon>
        <taxon>Pezizomycotina</taxon>
        <taxon>Sordariomycetes</taxon>
        <taxon>Hypocreomycetidae</taxon>
        <taxon>Hypocreales</taxon>
        <taxon>Nectriaceae</taxon>
        <taxon>Fusarium</taxon>
        <taxon>Fusarium fujikuroi species complex</taxon>
    </lineage>
</organism>
<dbReference type="InterPro" id="IPR010730">
    <property type="entry name" value="HET"/>
</dbReference>
<keyword evidence="4" id="KW-1185">Reference proteome</keyword>
<dbReference type="EMBL" id="JAAOAM010000088">
    <property type="protein sequence ID" value="KAF5549519.1"/>
    <property type="molecule type" value="Genomic_DNA"/>
</dbReference>
<dbReference type="Pfam" id="PF06985">
    <property type="entry name" value="HET"/>
    <property type="match status" value="1"/>
</dbReference>
<accession>A0A8H5N275</accession>
<dbReference type="PANTHER" id="PTHR10622:SF12">
    <property type="entry name" value="HET DOMAIN-CONTAINING PROTEIN"/>
    <property type="match status" value="1"/>
</dbReference>
<feature type="domain" description="Heterokaryon incompatibility" evidence="1">
    <location>
        <begin position="22"/>
        <end position="106"/>
    </location>
</feature>
<dbReference type="Proteomes" id="UP000522262">
    <property type="component" value="Unassembled WGS sequence"/>
</dbReference>
<evidence type="ECO:0000259" key="2">
    <source>
        <dbReference type="Pfam" id="PF26640"/>
    </source>
</evidence>
<feature type="domain" description="DUF8212" evidence="2">
    <location>
        <begin position="225"/>
        <end position="258"/>
    </location>
</feature>
<comment type="caution">
    <text evidence="3">The sequence shown here is derived from an EMBL/GenBank/DDBJ whole genome shotgun (WGS) entry which is preliminary data.</text>
</comment>
<gene>
    <name evidence="3" type="ORF">FMEXI_4220</name>
</gene>
<dbReference type="InterPro" id="IPR058525">
    <property type="entry name" value="DUF8212"/>
</dbReference>
<dbReference type="PANTHER" id="PTHR10622">
    <property type="entry name" value="HET DOMAIN-CONTAINING PROTEIN"/>
    <property type="match status" value="1"/>
</dbReference>
<dbReference type="Pfam" id="PF26640">
    <property type="entry name" value="DUF8212"/>
    <property type="match status" value="1"/>
</dbReference>
<dbReference type="AlphaFoldDB" id="A0A8H5N275"/>
<protein>
    <submittedName>
        <fullName evidence="3">Beta transducin</fullName>
    </submittedName>
</protein>
<evidence type="ECO:0000259" key="1">
    <source>
        <dbReference type="Pfam" id="PF06985"/>
    </source>
</evidence>
<evidence type="ECO:0000313" key="3">
    <source>
        <dbReference type="EMBL" id="KAF5549519.1"/>
    </source>
</evidence>
<evidence type="ECO:0000313" key="4">
    <source>
        <dbReference type="Proteomes" id="UP000522262"/>
    </source>
</evidence>
<reference evidence="3 4" key="1">
    <citation type="submission" date="2020-05" db="EMBL/GenBank/DDBJ databases">
        <title>Identification and distribution of gene clusters putatively required for synthesis of sphingolipid metabolism inhibitors in phylogenetically diverse species of the filamentous fungus Fusarium.</title>
        <authorList>
            <person name="Kim H.-S."/>
            <person name="Busman M."/>
            <person name="Brown D.W."/>
            <person name="Divon H."/>
            <person name="Uhlig S."/>
            <person name="Proctor R.H."/>
        </authorList>
    </citation>
    <scope>NUCLEOTIDE SEQUENCE [LARGE SCALE GENOMIC DNA]</scope>
    <source>
        <strain evidence="3 4">NRRL 53147</strain>
    </source>
</reference>
<proteinExistence type="predicted"/>
<name>A0A8H5N275_9HYPO</name>
<sequence>MWLINTTNLLLESILEPHNVKYVILSHTWEQDEVSFQDFGNLDLARRKSGFSKIEKTCQIARSRGFKYAWVDTCCIDKTSSAELTEAINSMFEWYKQAQVCFAFISDLPSVVAGRPMLDWLVGGEYRWFSRGWMLQELIAPQRLEFFDSVWQPRGDRFTLRSGISQRSGVDMAVLQNSACLPGIPVGRKMSWASARKTTRVEDMAYCLLGIFNINMPLIYGEGARAFLRLQEEICRESTDLSLFAWKAKLDPGTSKQRFRGILALQPSEFSHCQDVLAYHDYLDPNSEYSMTNNGLRMEAKLGLIEEPGYILALNCVTRTGKDLSHPWEWLGIFLRKTGSGFVRQYPDELFSTSDSRIWSGKRSTVYIRKSLGPDENLQIAYELDSRIYVRYKPANPSYTITDHISAPDALWNPQGGYFLTMESALPGAAGCVIRPLFTGFKGFDVHYQGVHACSCLLVCGIFTNLQGVSRPVTVLYTDKDPSTKDVFNAIERSRHGRGGTLLDEIRNFVLYKHAPTGGVLTWRSVCDRKTEISTTSNHNLVISLSINTVIIPHTEVPSKKGSGAQIELGPDIRALPDEPAGSKYAHLEHRRYVVSVHIGSTDTCKRGISISNEHTW</sequence>